<dbReference type="KEGG" id="pmrn:116940379"/>
<dbReference type="InterPro" id="IPR050359">
    <property type="entry name" value="bHLH_transcription_factors"/>
</dbReference>
<keyword evidence="2" id="KW-0217">Developmental protein</keyword>
<feature type="compositionally biased region" description="Gly residues" evidence="8">
    <location>
        <begin position="85"/>
        <end position="94"/>
    </location>
</feature>
<keyword evidence="7" id="KW-0539">Nucleus</keyword>
<evidence type="ECO:0000256" key="2">
    <source>
        <dbReference type="ARBA" id="ARBA00022473"/>
    </source>
</evidence>
<evidence type="ECO:0000256" key="4">
    <source>
        <dbReference type="ARBA" id="ARBA00022902"/>
    </source>
</evidence>
<dbReference type="GO" id="GO:0007423">
    <property type="term" value="P:sensory organ development"/>
    <property type="evidence" value="ECO:0007669"/>
    <property type="project" value="TreeGrafter"/>
</dbReference>
<dbReference type="RefSeq" id="XP_032806054.1">
    <property type="nucleotide sequence ID" value="XM_032950163.1"/>
</dbReference>
<feature type="region of interest" description="Disordered" evidence="8">
    <location>
        <begin position="200"/>
        <end position="229"/>
    </location>
</feature>
<reference evidence="11" key="1">
    <citation type="submission" date="2025-08" db="UniProtKB">
        <authorList>
            <consortium name="RefSeq"/>
        </authorList>
    </citation>
    <scope>IDENTIFICATION</scope>
    <source>
        <tissue evidence="11">Sperm</tissue>
    </source>
</reference>
<dbReference type="PROSITE" id="PS50888">
    <property type="entry name" value="BHLH"/>
    <property type="match status" value="1"/>
</dbReference>
<feature type="region of interest" description="Disordered" evidence="8">
    <location>
        <begin position="82"/>
        <end position="103"/>
    </location>
</feature>
<feature type="compositionally biased region" description="Basic and acidic residues" evidence="8">
    <location>
        <begin position="209"/>
        <end position="229"/>
    </location>
</feature>
<keyword evidence="4" id="KW-0524">Neurogenesis</keyword>
<dbReference type="GO" id="GO:0005634">
    <property type="term" value="C:nucleus"/>
    <property type="evidence" value="ECO:0007669"/>
    <property type="project" value="UniProtKB-SubCell"/>
</dbReference>
<dbReference type="AlphaFoldDB" id="A0AAJ7SVK6"/>
<dbReference type="PANTHER" id="PTHR19290">
    <property type="entry name" value="BASIC HELIX-LOOP-HELIX PROTEIN NEUROGENIN-RELATED"/>
    <property type="match status" value="1"/>
</dbReference>
<evidence type="ECO:0000313" key="10">
    <source>
        <dbReference type="Proteomes" id="UP001318040"/>
    </source>
</evidence>
<dbReference type="Proteomes" id="UP001318040">
    <property type="component" value="Chromosome 8"/>
</dbReference>
<dbReference type="InterPro" id="IPR011598">
    <property type="entry name" value="bHLH_dom"/>
</dbReference>
<proteinExistence type="predicted"/>
<dbReference type="Pfam" id="PF00010">
    <property type="entry name" value="HLH"/>
    <property type="match status" value="1"/>
</dbReference>
<dbReference type="FunFam" id="4.10.280.10:FF:000025">
    <property type="entry name" value="protein atonal homolog 7"/>
    <property type="match status" value="1"/>
</dbReference>
<accession>A0AAJ7SVK6</accession>
<comment type="subcellular location">
    <subcellularLocation>
        <location evidence="1">Nucleus</location>
    </subcellularLocation>
</comment>
<evidence type="ECO:0000256" key="8">
    <source>
        <dbReference type="SAM" id="MobiDB-lite"/>
    </source>
</evidence>
<evidence type="ECO:0000256" key="3">
    <source>
        <dbReference type="ARBA" id="ARBA00022782"/>
    </source>
</evidence>
<dbReference type="GO" id="GO:0046983">
    <property type="term" value="F:protein dimerization activity"/>
    <property type="evidence" value="ECO:0007669"/>
    <property type="project" value="InterPro"/>
</dbReference>
<evidence type="ECO:0000256" key="6">
    <source>
        <dbReference type="ARBA" id="ARBA00023163"/>
    </source>
</evidence>
<evidence type="ECO:0000256" key="5">
    <source>
        <dbReference type="ARBA" id="ARBA00023015"/>
    </source>
</evidence>
<feature type="region of interest" description="Disordered" evidence="8">
    <location>
        <begin position="17"/>
        <end position="51"/>
    </location>
</feature>
<dbReference type="InterPro" id="IPR032661">
    <property type="entry name" value="ATOH1_bHLH"/>
</dbReference>
<keyword evidence="10" id="KW-1185">Reference proteome</keyword>
<dbReference type="PANTHER" id="PTHR19290:SF82">
    <property type="entry name" value="TRANSCRIPTION FACTOR ATOH1"/>
    <property type="match status" value="1"/>
</dbReference>
<dbReference type="SUPFAM" id="SSF47459">
    <property type="entry name" value="HLH, helix-loop-helix DNA-binding domain"/>
    <property type="match status" value="1"/>
</dbReference>
<dbReference type="Gene3D" id="4.10.280.10">
    <property type="entry name" value="Helix-loop-helix DNA-binding domain"/>
    <property type="match status" value="1"/>
</dbReference>
<keyword evidence="5" id="KW-0805">Transcription regulation</keyword>
<feature type="domain" description="BHLH" evidence="9">
    <location>
        <begin position="132"/>
        <end position="184"/>
    </location>
</feature>
<feature type="region of interest" description="Disordered" evidence="8">
    <location>
        <begin position="57"/>
        <end position="76"/>
    </location>
</feature>
<dbReference type="GO" id="GO:0045944">
    <property type="term" value="P:positive regulation of transcription by RNA polymerase II"/>
    <property type="evidence" value="ECO:0007669"/>
    <property type="project" value="TreeGrafter"/>
</dbReference>
<dbReference type="CDD" id="cd19713">
    <property type="entry name" value="bHLH_TS_ATOH1"/>
    <property type="match status" value="1"/>
</dbReference>
<dbReference type="SMART" id="SM00353">
    <property type="entry name" value="HLH"/>
    <property type="match status" value="1"/>
</dbReference>
<gene>
    <name evidence="11" type="primary">LOC116940379</name>
</gene>
<dbReference type="GO" id="GO:0061564">
    <property type="term" value="P:axon development"/>
    <property type="evidence" value="ECO:0007669"/>
    <property type="project" value="TreeGrafter"/>
</dbReference>
<sequence length="229" mass="24069">MLLHLCGLEMLTVAREGFPPSPREWSGSESSGRDSWLQQGSPPSAESAELEADGFMLMGAEGGGSSGGYSPPASGRTRRELFKALGGGGGGGDGSLTPSPEERPLQGLALRPEFRGAAVAASAAAPVVVQKQRRLAANARERRRMHGLNHAFDRLRNVIPSFAGDKKLSKYETLQMAQIYIGALAELLKGEAAAAATVTETQGVGPGKAESDDCERVKVEPCLPRRAEA</sequence>
<dbReference type="InterPro" id="IPR036638">
    <property type="entry name" value="HLH_DNA-bd_sf"/>
</dbReference>
<keyword evidence="6" id="KW-0804">Transcription</keyword>
<keyword evidence="3" id="KW-0221">Differentiation</keyword>
<evidence type="ECO:0000256" key="1">
    <source>
        <dbReference type="ARBA" id="ARBA00004123"/>
    </source>
</evidence>
<protein>
    <submittedName>
        <fullName evidence="11">Protein atonal homolog 1-like</fullName>
    </submittedName>
</protein>
<organism evidence="10 11">
    <name type="scientific">Petromyzon marinus</name>
    <name type="common">Sea lamprey</name>
    <dbReference type="NCBI Taxonomy" id="7757"/>
    <lineage>
        <taxon>Eukaryota</taxon>
        <taxon>Metazoa</taxon>
        <taxon>Chordata</taxon>
        <taxon>Craniata</taxon>
        <taxon>Vertebrata</taxon>
        <taxon>Cyclostomata</taxon>
        <taxon>Hyperoartia</taxon>
        <taxon>Petromyzontiformes</taxon>
        <taxon>Petromyzontidae</taxon>
        <taxon>Petromyzon</taxon>
    </lineage>
</organism>
<evidence type="ECO:0000313" key="11">
    <source>
        <dbReference type="RefSeq" id="XP_032806054.1"/>
    </source>
</evidence>
<dbReference type="GO" id="GO:0000981">
    <property type="term" value="F:DNA-binding transcription factor activity, RNA polymerase II-specific"/>
    <property type="evidence" value="ECO:0007669"/>
    <property type="project" value="TreeGrafter"/>
</dbReference>
<evidence type="ECO:0000259" key="9">
    <source>
        <dbReference type="PROSITE" id="PS50888"/>
    </source>
</evidence>
<dbReference type="GO" id="GO:0070888">
    <property type="term" value="F:E-box binding"/>
    <property type="evidence" value="ECO:0007669"/>
    <property type="project" value="TreeGrafter"/>
</dbReference>
<name>A0AAJ7SVK6_PETMA</name>
<evidence type="ECO:0000256" key="7">
    <source>
        <dbReference type="ARBA" id="ARBA00023242"/>
    </source>
</evidence>